<keyword evidence="2" id="KW-1133">Transmembrane helix</keyword>
<proteinExistence type="predicted"/>
<feature type="compositionally biased region" description="Low complexity" evidence="1">
    <location>
        <begin position="96"/>
        <end position="110"/>
    </location>
</feature>
<evidence type="ECO:0000256" key="1">
    <source>
        <dbReference type="SAM" id="MobiDB-lite"/>
    </source>
</evidence>
<feature type="region of interest" description="Disordered" evidence="1">
    <location>
        <begin position="88"/>
        <end position="117"/>
    </location>
</feature>
<protein>
    <submittedName>
        <fullName evidence="3">Uncharacterized protein</fullName>
    </submittedName>
</protein>
<evidence type="ECO:0000256" key="2">
    <source>
        <dbReference type="SAM" id="Phobius"/>
    </source>
</evidence>
<keyword evidence="2" id="KW-0812">Transmembrane</keyword>
<reference evidence="3" key="1">
    <citation type="submission" date="2015-11" db="EMBL/GenBank/DDBJ databases">
        <title>De novo transcriptome assembly of four potential Pierce s Disease insect vectors from Arizona vineyards.</title>
        <authorList>
            <person name="Tassone E.E."/>
        </authorList>
    </citation>
    <scope>NUCLEOTIDE SEQUENCE</scope>
</reference>
<feature type="region of interest" description="Disordered" evidence="1">
    <location>
        <begin position="134"/>
        <end position="169"/>
    </location>
</feature>
<name>A0A1B6FBZ7_9HEMI</name>
<feature type="transmembrane region" description="Helical" evidence="2">
    <location>
        <begin position="628"/>
        <end position="646"/>
    </location>
</feature>
<dbReference type="AlphaFoldDB" id="A0A1B6FBZ7"/>
<accession>A0A1B6FBZ7</accession>
<dbReference type="EMBL" id="GECZ01022032">
    <property type="protein sequence ID" value="JAS47737.1"/>
    <property type="molecule type" value="Transcribed_RNA"/>
</dbReference>
<gene>
    <name evidence="3" type="ORF">g.30130</name>
</gene>
<sequence length="652" mass="74605">MWRYGNSKHKTLLEISEEENKVRRSLSKLFHTVQNIPSTRSGLVVDSLWNLIDELESFDPAGSLKSMKFAQTTENKSYSKKYLNLRLHPSNEKPNHANASGNRNNNQPRNVSMEKQKKNSLADIRFNKIAKANPQKCCSNSPVKHREKNVDKNSKNERGRIQKNKSSQYERVGESFLPVSTKPVSPNITQAELVRRKSKTTVPPDLAESSVKKNFRRNKNILSKKESNTTQLDNDCVQKLTDQKNLKILNPVKKIKNNSHKRNGSLDSKLKSKSVIQSFIRNQGLSATDESSMVKTLTNYWNNLLKNDESTLEVDNSQLPYFHSFDRLSDGDYERVRCFQISKSNRNLRLRHLSDSNINIMKGLENLNRLSLKKHKSKGTQITDEDCIHQVSGTVLNQDERCSKNIDTSCSFSTKNAVEILEQLIKQLQNSPEDELLTSATCVPQSVKTMLCLMTTAMISVQEDTTLDTYKYTPQTSEEIVAENAVLSVSLSKSNPKSSSSIKEEHLEKTTESAIALPGISLEKVKEAVIVFNFLKDKLWMKFLECGDRNDRNTFFHGDDISSQTFTFIYEEEILIEDDDNSDEEIEEITSGEIWHTIFLSILNCIKDITNVLINRIVIQRPHAIEEWITMIYQSLVSILIWWVIIKELFGK</sequence>
<organism evidence="3">
    <name type="scientific">Cuerna arida</name>
    <dbReference type="NCBI Taxonomy" id="1464854"/>
    <lineage>
        <taxon>Eukaryota</taxon>
        <taxon>Metazoa</taxon>
        <taxon>Ecdysozoa</taxon>
        <taxon>Arthropoda</taxon>
        <taxon>Hexapoda</taxon>
        <taxon>Insecta</taxon>
        <taxon>Pterygota</taxon>
        <taxon>Neoptera</taxon>
        <taxon>Paraneoptera</taxon>
        <taxon>Hemiptera</taxon>
        <taxon>Auchenorrhyncha</taxon>
        <taxon>Membracoidea</taxon>
        <taxon>Cicadellidae</taxon>
        <taxon>Cicadellinae</taxon>
        <taxon>Proconiini</taxon>
        <taxon>Cuerna</taxon>
    </lineage>
</organism>
<evidence type="ECO:0000313" key="3">
    <source>
        <dbReference type="EMBL" id="JAS47737.1"/>
    </source>
</evidence>
<keyword evidence="2" id="KW-0472">Membrane</keyword>
<feature type="compositionally biased region" description="Basic and acidic residues" evidence="1">
    <location>
        <begin position="148"/>
        <end position="160"/>
    </location>
</feature>